<evidence type="ECO:0000313" key="8">
    <source>
        <dbReference type="EMBL" id="QSQ68563.1"/>
    </source>
</evidence>
<dbReference type="EMBL" id="MW125487">
    <property type="protein sequence ID" value="QSQ68563.1"/>
    <property type="molecule type" value="Genomic_DNA"/>
</dbReference>
<protein>
    <recommendedName>
        <fullName evidence="1">tRNA-uridine aminocarboxypropyltransferase</fullName>
        <ecNumber evidence="1">2.5.1.25</ecNumber>
    </recommendedName>
</protein>
<dbReference type="PANTHER" id="PTHR21392">
    <property type="entry name" value="TRNA-URIDINE AMINOCARBOXYPROPYLTRANSFERASE 2"/>
    <property type="match status" value="1"/>
</dbReference>
<evidence type="ECO:0000256" key="5">
    <source>
        <dbReference type="ARBA" id="ARBA00034489"/>
    </source>
</evidence>
<organism evidence="8">
    <name type="scientific">Puya raimondii</name>
    <name type="common">Queen of the Andes</name>
    <dbReference type="NCBI Taxonomy" id="112807"/>
    <lineage>
        <taxon>Eukaryota</taxon>
        <taxon>Viridiplantae</taxon>
        <taxon>Streptophyta</taxon>
        <taxon>Embryophyta</taxon>
        <taxon>Tracheophyta</taxon>
        <taxon>Spermatophyta</taxon>
        <taxon>Magnoliopsida</taxon>
        <taxon>Liliopsida</taxon>
        <taxon>Poales</taxon>
        <taxon>Bromeliaceae</taxon>
        <taxon>Puyoideae</taxon>
        <taxon>Puya</taxon>
    </lineage>
</organism>
<dbReference type="InterPro" id="IPR005636">
    <property type="entry name" value="DTW"/>
</dbReference>
<proteinExistence type="inferred from homology"/>
<evidence type="ECO:0000256" key="2">
    <source>
        <dbReference type="ARBA" id="ARBA00022679"/>
    </source>
</evidence>
<evidence type="ECO:0000256" key="4">
    <source>
        <dbReference type="ARBA" id="ARBA00022694"/>
    </source>
</evidence>
<dbReference type="Pfam" id="PF03942">
    <property type="entry name" value="DTW"/>
    <property type="match status" value="2"/>
</dbReference>
<evidence type="ECO:0000256" key="6">
    <source>
        <dbReference type="ARBA" id="ARBA00048718"/>
    </source>
</evidence>
<evidence type="ECO:0000256" key="3">
    <source>
        <dbReference type="ARBA" id="ARBA00022691"/>
    </source>
</evidence>
<keyword evidence="2" id="KW-0808">Transferase</keyword>
<dbReference type="EC" id="2.5.1.25" evidence="1"/>
<feature type="domain" description="DTW" evidence="7">
    <location>
        <begin position="48"/>
        <end position="396"/>
    </location>
</feature>
<reference evidence="8" key="1">
    <citation type="submission" date="2020-10" db="EMBL/GenBank/DDBJ databases">
        <authorList>
            <person name="Yuan Z."/>
            <person name="Wang Y."/>
            <person name="Liu Q."/>
            <person name="Liu L."/>
            <person name="Li X."/>
        </authorList>
    </citation>
    <scope>NUCLEOTIDE SEQUENCE</scope>
</reference>
<dbReference type="GO" id="GO:0016432">
    <property type="term" value="F:tRNA-uridine aminocarboxypropyltransferase activity"/>
    <property type="evidence" value="ECO:0007669"/>
    <property type="project" value="UniProtKB-EC"/>
</dbReference>
<dbReference type="AlphaFoldDB" id="A0A8A0WHU4"/>
<sequence>MAIAFSTGTHRLRASQYRPLRRLPEFFSQRSSLFPALAPFMGSQGPSRRPVCPNCSKPSKLCLCSRLKSPPLDNSIGVTILQHSLEAKHPLNSARVAKIGLKNVSVIPVTDVNFQARFFIRPLGSDSSSGDSLIDGNRSECSDLGESSDFATTHSSISEDSDRGVVNCYNGDECGDVFDVLCRNTSPRSSNKEIILTPLTCRKERLDFDECITVTGTKCKVTCAQNELEITIERSAKPNIDWVLRTPIGRSLISNGFVVKKLQRKQLSGTEIYQDFEEFEITVPAGSTLLFPYERSINLDSADFEVKHLVVLDGTWAKAKRIYHENPWLKLLPHLKLDPGKESLYSEVRHQPKAGCLSTIESIVCALKGLGDDMEGLDELLDVFESMIGDQRRCKEEKFRAMSQSLPGI</sequence>
<dbReference type="PANTHER" id="PTHR21392:SF0">
    <property type="entry name" value="TRNA-URIDINE AMINOCARBOXYPROPYLTRANSFERASE 2"/>
    <property type="match status" value="1"/>
</dbReference>
<evidence type="ECO:0000259" key="7">
    <source>
        <dbReference type="SMART" id="SM01144"/>
    </source>
</evidence>
<dbReference type="GO" id="GO:0008033">
    <property type="term" value="P:tRNA processing"/>
    <property type="evidence" value="ECO:0007669"/>
    <property type="project" value="UniProtKB-KW"/>
</dbReference>
<accession>A0A8A0WHU4</accession>
<name>A0A8A0WHU4_PUYRA</name>
<dbReference type="SMART" id="SM01144">
    <property type="entry name" value="DTW"/>
    <property type="match status" value="1"/>
</dbReference>
<dbReference type="InterPro" id="IPR039262">
    <property type="entry name" value="DTWD2/TAPT"/>
</dbReference>
<comment type="catalytic activity">
    <reaction evidence="6">
        <text>a uridine in tRNA + S-adenosyl-L-methionine = a 3-[(3S)-3-amino-3-carboxypropyl]uridine in tRNA + S-methyl-5'-thioadenosine + H(+)</text>
        <dbReference type="Rhea" id="RHEA:62432"/>
        <dbReference type="Rhea" id="RHEA-COMP:13339"/>
        <dbReference type="Rhea" id="RHEA-COMP:16092"/>
        <dbReference type="ChEBI" id="CHEBI:15378"/>
        <dbReference type="ChEBI" id="CHEBI:17509"/>
        <dbReference type="ChEBI" id="CHEBI:59789"/>
        <dbReference type="ChEBI" id="CHEBI:65315"/>
        <dbReference type="ChEBI" id="CHEBI:82930"/>
        <dbReference type="EC" id="2.5.1.25"/>
    </reaction>
</comment>
<comment type="similarity">
    <text evidence="5">Belongs to the TDD superfamily. DTWD2 family.</text>
</comment>
<keyword evidence="3" id="KW-0949">S-adenosyl-L-methionine</keyword>
<evidence type="ECO:0000256" key="1">
    <source>
        <dbReference type="ARBA" id="ARBA00012386"/>
    </source>
</evidence>
<keyword evidence="4" id="KW-0819">tRNA processing</keyword>